<accession>A0A139WH57</accession>
<evidence type="ECO:0000313" key="2">
    <source>
        <dbReference type="Proteomes" id="UP000007266"/>
    </source>
</evidence>
<sequence length="96" mass="10632">MNDNSLLLLVYCLTEAFHFSPKCKCEKCTVHGKYSSNNNFRIDGMAPSGLNIACLLLLHWASLYDSGTPFGRKIVQHATESIPKQVPSSCRSISII</sequence>
<dbReference type="Proteomes" id="UP000007266">
    <property type="component" value="Linkage group 5"/>
</dbReference>
<organism evidence="1 2">
    <name type="scientific">Tribolium castaneum</name>
    <name type="common">Red flour beetle</name>
    <dbReference type="NCBI Taxonomy" id="7070"/>
    <lineage>
        <taxon>Eukaryota</taxon>
        <taxon>Metazoa</taxon>
        <taxon>Ecdysozoa</taxon>
        <taxon>Arthropoda</taxon>
        <taxon>Hexapoda</taxon>
        <taxon>Insecta</taxon>
        <taxon>Pterygota</taxon>
        <taxon>Neoptera</taxon>
        <taxon>Endopterygota</taxon>
        <taxon>Coleoptera</taxon>
        <taxon>Polyphaga</taxon>
        <taxon>Cucujiformia</taxon>
        <taxon>Tenebrionidae</taxon>
        <taxon>Tenebrionidae incertae sedis</taxon>
        <taxon>Tribolium</taxon>
    </lineage>
</organism>
<name>A0A139WH57_TRICA</name>
<reference evidence="1 2" key="2">
    <citation type="journal article" date="2010" name="Nucleic Acids Res.">
        <title>BeetleBase in 2010: revisions to provide comprehensive genomic information for Tribolium castaneum.</title>
        <authorList>
            <person name="Kim H.S."/>
            <person name="Murphy T."/>
            <person name="Xia J."/>
            <person name="Caragea D."/>
            <person name="Park Y."/>
            <person name="Beeman R.W."/>
            <person name="Lorenzen M.D."/>
            <person name="Butcher S."/>
            <person name="Manak J.R."/>
            <person name="Brown S.J."/>
        </authorList>
    </citation>
    <scope>GENOME REANNOTATION</scope>
    <source>
        <strain evidence="1 2">Georgia GA2</strain>
    </source>
</reference>
<proteinExistence type="predicted"/>
<evidence type="ECO:0000313" key="1">
    <source>
        <dbReference type="EMBL" id="KYB27328.1"/>
    </source>
</evidence>
<dbReference type="EMBL" id="KQ971343">
    <property type="protein sequence ID" value="KYB27328.1"/>
    <property type="molecule type" value="Genomic_DNA"/>
</dbReference>
<protein>
    <submittedName>
        <fullName evidence="1">Uncharacterized protein</fullName>
    </submittedName>
</protein>
<keyword evidence="2" id="KW-1185">Reference proteome</keyword>
<dbReference type="InParanoid" id="A0A139WH57"/>
<gene>
    <name evidence="1" type="primary">AUGUSTUS-3.0.2_33197</name>
    <name evidence="1" type="ORF">TcasGA2_TC033197</name>
</gene>
<reference evidence="1 2" key="1">
    <citation type="journal article" date="2008" name="Nature">
        <title>The genome of the model beetle and pest Tribolium castaneum.</title>
        <authorList>
            <consortium name="Tribolium Genome Sequencing Consortium"/>
            <person name="Richards S."/>
            <person name="Gibbs R.A."/>
            <person name="Weinstock G.M."/>
            <person name="Brown S.J."/>
            <person name="Denell R."/>
            <person name="Beeman R.W."/>
            <person name="Gibbs R."/>
            <person name="Beeman R.W."/>
            <person name="Brown S.J."/>
            <person name="Bucher G."/>
            <person name="Friedrich M."/>
            <person name="Grimmelikhuijzen C.J."/>
            <person name="Klingler M."/>
            <person name="Lorenzen M."/>
            <person name="Richards S."/>
            <person name="Roth S."/>
            <person name="Schroder R."/>
            <person name="Tautz D."/>
            <person name="Zdobnov E.M."/>
            <person name="Muzny D."/>
            <person name="Gibbs R.A."/>
            <person name="Weinstock G.M."/>
            <person name="Attaway T."/>
            <person name="Bell S."/>
            <person name="Buhay C.J."/>
            <person name="Chandrabose M.N."/>
            <person name="Chavez D."/>
            <person name="Clerk-Blankenburg K.P."/>
            <person name="Cree A."/>
            <person name="Dao M."/>
            <person name="Davis C."/>
            <person name="Chacko J."/>
            <person name="Dinh H."/>
            <person name="Dugan-Rocha S."/>
            <person name="Fowler G."/>
            <person name="Garner T.T."/>
            <person name="Garnes J."/>
            <person name="Gnirke A."/>
            <person name="Hawes A."/>
            <person name="Hernandez J."/>
            <person name="Hines S."/>
            <person name="Holder M."/>
            <person name="Hume J."/>
            <person name="Jhangiani S.N."/>
            <person name="Joshi V."/>
            <person name="Khan Z.M."/>
            <person name="Jackson L."/>
            <person name="Kovar C."/>
            <person name="Kowis A."/>
            <person name="Lee S."/>
            <person name="Lewis L.R."/>
            <person name="Margolis J."/>
            <person name="Morgan M."/>
            <person name="Nazareth L.V."/>
            <person name="Nguyen N."/>
            <person name="Okwuonu G."/>
            <person name="Parker D."/>
            <person name="Richards S."/>
            <person name="Ruiz S.J."/>
            <person name="Santibanez J."/>
            <person name="Savard J."/>
            <person name="Scherer S.E."/>
            <person name="Schneider B."/>
            <person name="Sodergren E."/>
            <person name="Tautz D."/>
            <person name="Vattahil S."/>
            <person name="Villasana D."/>
            <person name="White C.S."/>
            <person name="Wright R."/>
            <person name="Park Y."/>
            <person name="Beeman R.W."/>
            <person name="Lord J."/>
            <person name="Oppert B."/>
            <person name="Lorenzen M."/>
            <person name="Brown S."/>
            <person name="Wang L."/>
            <person name="Savard J."/>
            <person name="Tautz D."/>
            <person name="Richards S."/>
            <person name="Weinstock G."/>
            <person name="Gibbs R.A."/>
            <person name="Liu Y."/>
            <person name="Worley K."/>
            <person name="Weinstock G."/>
            <person name="Elsik C.G."/>
            <person name="Reese J.T."/>
            <person name="Elhaik E."/>
            <person name="Landan G."/>
            <person name="Graur D."/>
            <person name="Arensburger P."/>
            <person name="Atkinson P."/>
            <person name="Beeman R.W."/>
            <person name="Beidler J."/>
            <person name="Brown S.J."/>
            <person name="Demuth J.P."/>
            <person name="Drury D.W."/>
            <person name="Du Y.Z."/>
            <person name="Fujiwara H."/>
            <person name="Lorenzen M."/>
            <person name="Maselli V."/>
            <person name="Osanai M."/>
            <person name="Park Y."/>
            <person name="Robertson H.M."/>
            <person name="Tu Z."/>
            <person name="Wang J.J."/>
            <person name="Wang S."/>
            <person name="Richards S."/>
            <person name="Song H."/>
            <person name="Zhang L."/>
            <person name="Sodergren E."/>
            <person name="Werner D."/>
            <person name="Stanke M."/>
            <person name="Morgenstern B."/>
            <person name="Solovyev V."/>
            <person name="Kosarev P."/>
            <person name="Brown G."/>
            <person name="Chen H.C."/>
            <person name="Ermolaeva O."/>
            <person name="Hlavina W."/>
            <person name="Kapustin Y."/>
            <person name="Kiryutin B."/>
            <person name="Kitts P."/>
            <person name="Maglott D."/>
            <person name="Pruitt K."/>
            <person name="Sapojnikov V."/>
            <person name="Souvorov A."/>
            <person name="Mackey A.J."/>
            <person name="Waterhouse R.M."/>
            <person name="Wyder S."/>
            <person name="Zdobnov E.M."/>
            <person name="Zdobnov E.M."/>
            <person name="Wyder S."/>
            <person name="Kriventseva E.V."/>
            <person name="Kadowaki T."/>
            <person name="Bork P."/>
            <person name="Aranda M."/>
            <person name="Bao R."/>
            <person name="Beermann A."/>
            <person name="Berns N."/>
            <person name="Bolognesi R."/>
            <person name="Bonneton F."/>
            <person name="Bopp D."/>
            <person name="Brown S.J."/>
            <person name="Bucher G."/>
            <person name="Butts T."/>
            <person name="Chaumot A."/>
            <person name="Denell R.E."/>
            <person name="Ferrier D.E."/>
            <person name="Friedrich M."/>
            <person name="Gordon C.M."/>
            <person name="Jindra M."/>
            <person name="Klingler M."/>
            <person name="Lan Q."/>
            <person name="Lattorff H.M."/>
            <person name="Laudet V."/>
            <person name="von Levetsow C."/>
            <person name="Liu Z."/>
            <person name="Lutz R."/>
            <person name="Lynch J.A."/>
            <person name="da Fonseca R.N."/>
            <person name="Posnien N."/>
            <person name="Reuter R."/>
            <person name="Roth S."/>
            <person name="Savard J."/>
            <person name="Schinko J.B."/>
            <person name="Schmitt C."/>
            <person name="Schoppmeier M."/>
            <person name="Schroder R."/>
            <person name="Shippy T.D."/>
            <person name="Simonnet F."/>
            <person name="Marques-Souza H."/>
            <person name="Tautz D."/>
            <person name="Tomoyasu Y."/>
            <person name="Trauner J."/>
            <person name="Van der Zee M."/>
            <person name="Vervoort M."/>
            <person name="Wittkopp N."/>
            <person name="Wimmer E.A."/>
            <person name="Yang X."/>
            <person name="Jones A.K."/>
            <person name="Sattelle D.B."/>
            <person name="Ebert P.R."/>
            <person name="Nelson D."/>
            <person name="Scott J.G."/>
            <person name="Beeman R.W."/>
            <person name="Muthukrishnan S."/>
            <person name="Kramer K.J."/>
            <person name="Arakane Y."/>
            <person name="Beeman R.W."/>
            <person name="Zhu Q."/>
            <person name="Hogenkamp D."/>
            <person name="Dixit R."/>
            <person name="Oppert B."/>
            <person name="Jiang H."/>
            <person name="Zou Z."/>
            <person name="Marshall J."/>
            <person name="Elpidina E."/>
            <person name="Vinokurov K."/>
            <person name="Oppert C."/>
            <person name="Zou Z."/>
            <person name="Evans J."/>
            <person name="Lu Z."/>
            <person name="Zhao P."/>
            <person name="Sumathipala N."/>
            <person name="Altincicek B."/>
            <person name="Vilcinskas A."/>
            <person name="Williams M."/>
            <person name="Hultmark D."/>
            <person name="Hetru C."/>
            <person name="Jiang H."/>
            <person name="Grimmelikhuijzen C.J."/>
            <person name="Hauser F."/>
            <person name="Cazzamali G."/>
            <person name="Williamson M."/>
            <person name="Park Y."/>
            <person name="Li B."/>
            <person name="Tanaka Y."/>
            <person name="Predel R."/>
            <person name="Neupert S."/>
            <person name="Schachtner J."/>
            <person name="Verleyen P."/>
            <person name="Raible F."/>
            <person name="Bork P."/>
            <person name="Friedrich M."/>
            <person name="Walden K.K."/>
            <person name="Robertson H.M."/>
            <person name="Angeli S."/>
            <person name="Foret S."/>
            <person name="Bucher G."/>
            <person name="Schuetz S."/>
            <person name="Maleszka R."/>
            <person name="Wimmer E.A."/>
            <person name="Beeman R.W."/>
            <person name="Lorenzen M."/>
            <person name="Tomoyasu Y."/>
            <person name="Miller S.C."/>
            <person name="Grossmann D."/>
            <person name="Bucher G."/>
        </authorList>
    </citation>
    <scope>NUCLEOTIDE SEQUENCE [LARGE SCALE GENOMIC DNA]</scope>
    <source>
        <strain evidence="1 2">Georgia GA2</strain>
    </source>
</reference>
<dbReference type="AlphaFoldDB" id="A0A139WH57"/>